<dbReference type="AlphaFoldDB" id="A0A6M1L3I2"/>
<dbReference type="InterPro" id="IPR036866">
    <property type="entry name" value="RibonucZ/Hydroxyglut_hydro"/>
</dbReference>
<feature type="signal peptide" evidence="1">
    <location>
        <begin position="1"/>
        <end position="25"/>
    </location>
</feature>
<reference evidence="3 4" key="1">
    <citation type="submission" date="2020-02" db="EMBL/GenBank/DDBJ databases">
        <title>Draft Genome Sequence of Verrucosispora sp. Strain CWR15, Isolated from Gulf of Mexico Sponge.</title>
        <authorList>
            <person name="Kennedy S.J."/>
            <person name="Cella E."/>
            <person name="Azarian T."/>
            <person name="Baker B.J."/>
            <person name="Shaw L.N."/>
        </authorList>
    </citation>
    <scope>NUCLEOTIDE SEQUENCE [LARGE SCALE GENOMIC DNA]</scope>
    <source>
        <strain evidence="3 4">CWR15</strain>
    </source>
</reference>
<organism evidence="3 4">
    <name type="scientific">Verrucosispora sioxanthis</name>
    <dbReference type="NCBI Taxonomy" id="2499994"/>
    <lineage>
        <taxon>Bacteria</taxon>
        <taxon>Bacillati</taxon>
        <taxon>Actinomycetota</taxon>
        <taxon>Actinomycetes</taxon>
        <taxon>Micromonosporales</taxon>
        <taxon>Micromonosporaceae</taxon>
        <taxon>Micromonospora</taxon>
    </lineage>
</organism>
<accession>A0A6M1L3I2</accession>
<gene>
    <name evidence="3" type="ORF">ENC19_12645</name>
</gene>
<comment type="caution">
    <text evidence="3">The sequence shown here is derived from an EMBL/GenBank/DDBJ whole genome shotgun (WGS) entry which is preliminary data.</text>
</comment>
<dbReference type="InterPro" id="IPR001279">
    <property type="entry name" value="Metallo-B-lactamas"/>
</dbReference>
<evidence type="ECO:0000313" key="4">
    <source>
        <dbReference type="Proteomes" id="UP000478148"/>
    </source>
</evidence>
<dbReference type="Pfam" id="PF12706">
    <property type="entry name" value="Lactamase_B_2"/>
    <property type="match status" value="1"/>
</dbReference>
<feature type="domain" description="Metallo-beta-lactamase" evidence="2">
    <location>
        <begin position="93"/>
        <end position="249"/>
    </location>
</feature>
<sequence>MKRRLFLASATAVSGVAIGSTVAAAPGFASHLGTSWAPLKGGRRLSDAGIAARLRLFGPENVDPRTGAFPQERVITSWLSNSSFAVAVGGRLVYLDTFISRLEVERGRTPLVIADLIDARPDAILLGHGHGDHADNAAYIAAMTGATIYASEETCAVLAADFARLKADPLVNADQKTRIPADAVLRTVPVTSADSVPGTEMIRLDVLEPYAQVVAFRHLHSVAVPQDPQYPPPRTEILVDPRDAALFPSGTSLTPGSSPQPGQMNLRTGGGSGGTVSIYFHITLRHGSNFSFGWQNTAGALKEGIGNGWSGTPEDGERIRGRLASLPQTDLHLATASTANYTNNGLRDLIHYQSVLHPRIFVPNHLTSGTRTREGCSLAVYAGYLEQMDLMEVPDADRPHVRWVIDPVDYLQPLAFDTDDDTWRDKSKKDRIKALDRIKLGRPRAVKAFVGKQRMTAGEHTHSCEV</sequence>
<keyword evidence="1" id="KW-0732">Signal</keyword>
<dbReference type="EMBL" id="SAIY01000003">
    <property type="protein sequence ID" value="NGM13451.1"/>
    <property type="molecule type" value="Genomic_DNA"/>
</dbReference>
<name>A0A6M1L3I2_9ACTN</name>
<evidence type="ECO:0000256" key="1">
    <source>
        <dbReference type="SAM" id="SignalP"/>
    </source>
</evidence>
<protein>
    <recommendedName>
        <fullName evidence="2">Metallo-beta-lactamase domain-containing protein</fullName>
    </recommendedName>
</protein>
<feature type="chain" id="PRO_5038897560" description="Metallo-beta-lactamase domain-containing protein" evidence="1">
    <location>
        <begin position="26"/>
        <end position="466"/>
    </location>
</feature>
<keyword evidence="4" id="KW-1185">Reference proteome</keyword>
<dbReference type="RefSeq" id="WP_164447334.1">
    <property type="nucleotide sequence ID" value="NZ_SAIY01000003.1"/>
</dbReference>
<evidence type="ECO:0000259" key="2">
    <source>
        <dbReference type="Pfam" id="PF12706"/>
    </source>
</evidence>
<evidence type="ECO:0000313" key="3">
    <source>
        <dbReference type="EMBL" id="NGM13451.1"/>
    </source>
</evidence>
<dbReference type="SUPFAM" id="SSF56281">
    <property type="entry name" value="Metallo-hydrolase/oxidoreductase"/>
    <property type="match status" value="1"/>
</dbReference>
<dbReference type="Gene3D" id="3.60.15.10">
    <property type="entry name" value="Ribonuclease Z/Hydroxyacylglutathione hydrolase-like"/>
    <property type="match status" value="1"/>
</dbReference>
<dbReference type="Proteomes" id="UP000478148">
    <property type="component" value="Unassembled WGS sequence"/>
</dbReference>
<proteinExistence type="predicted"/>